<dbReference type="InterPro" id="IPR011856">
    <property type="entry name" value="tRNA_endonuc-like_dom_sf"/>
</dbReference>
<dbReference type="GO" id="GO:0004518">
    <property type="term" value="F:nuclease activity"/>
    <property type="evidence" value="ECO:0007669"/>
    <property type="project" value="UniProtKB-KW"/>
</dbReference>
<dbReference type="Proteomes" id="UP000292665">
    <property type="component" value="Unassembled WGS sequence"/>
</dbReference>
<dbReference type="RefSeq" id="WP_129794939.1">
    <property type="nucleotide sequence ID" value="NZ_RCYR01000016.1"/>
</dbReference>
<gene>
    <name evidence="5" type="ORF">EAI93_08885</name>
</gene>
<organism evidence="5 6">
    <name type="scientific">[Ruminococcus] torques</name>
    <dbReference type="NCBI Taxonomy" id="33039"/>
    <lineage>
        <taxon>Bacteria</taxon>
        <taxon>Bacillati</taxon>
        <taxon>Bacillota</taxon>
        <taxon>Clostridia</taxon>
        <taxon>Lachnospirales</taxon>
        <taxon>Lachnospiraceae</taxon>
        <taxon>Mediterraneibacter</taxon>
    </lineage>
</organism>
<sequence length="249" mass="27484">MSIQNMKRSETTEQIALFNWAKRTESILPELALMYHVPNEGKRSNGGILKAAGLKSGVPDICLPVANNGFHGLYIELKFGKNKATKAQEEYMAMLNAQGYKTAVCYGAEEAGEEILAYLTEPGRMPKKACVNAPWINGKCDGINLPSRMFSREECRGCKNFNPGREERIINEILSEHPEKREIKQAIINLSCGQTGNKKIESMEDTLEIINVTLGGMVKGNELTVEQSAAVLTVAMKAYEVGKKARIKA</sequence>
<evidence type="ECO:0000313" key="5">
    <source>
        <dbReference type="EMBL" id="RYS79188.1"/>
    </source>
</evidence>
<dbReference type="Gene3D" id="3.40.1350.10">
    <property type="match status" value="1"/>
</dbReference>
<dbReference type="Pfam" id="PF08774">
    <property type="entry name" value="VRR_NUC"/>
    <property type="match status" value="1"/>
</dbReference>
<evidence type="ECO:0000259" key="4">
    <source>
        <dbReference type="SMART" id="SM00990"/>
    </source>
</evidence>
<accession>A0A4Q5C742</accession>
<evidence type="ECO:0000256" key="1">
    <source>
        <dbReference type="ARBA" id="ARBA00001946"/>
    </source>
</evidence>
<evidence type="ECO:0000256" key="2">
    <source>
        <dbReference type="ARBA" id="ARBA00022722"/>
    </source>
</evidence>
<keyword evidence="2" id="KW-0540">Nuclease</keyword>
<feature type="domain" description="VRR-NUC" evidence="4">
    <location>
        <begin position="8"/>
        <end position="109"/>
    </location>
</feature>
<comment type="caution">
    <text evidence="5">The sequence shown here is derived from an EMBL/GenBank/DDBJ whole genome shotgun (WGS) entry which is preliminary data.</text>
</comment>
<comment type="cofactor">
    <cofactor evidence="1">
        <name>Mg(2+)</name>
        <dbReference type="ChEBI" id="CHEBI:18420"/>
    </cofactor>
</comment>
<dbReference type="AlphaFoldDB" id="A0A4Q5C742"/>
<dbReference type="InterPro" id="IPR014883">
    <property type="entry name" value="VRR_NUC"/>
</dbReference>
<dbReference type="GO" id="GO:0003676">
    <property type="term" value="F:nucleic acid binding"/>
    <property type="evidence" value="ECO:0007669"/>
    <property type="project" value="InterPro"/>
</dbReference>
<dbReference type="EMBL" id="RCYR01000016">
    <property type="protein sequence ID" value="RYS79188.1"/>
    <property type="molecule type" value="Genomic_DNA"/>
</dbReference>
<dbReference type="SMART" id="SM00990">
    <property type="entry name" value="VRR_NUC"/>
    <property type="match status" value="1"/>
</dbReference>
<evidence type="ECO:0000313" key="6">
    <source>
        <dbReference type="Proteomes" id="UP000292665"/>
    </source>
</evidence>
<protein>
    <submittedName>
        <fullName evidence="5">VRR-NUC domain protein</fullName>
    </submittedName>
</protein>
<reference evidence="5 6" key="1">
    <citation type="journal article" date="2019" name="Science, e1252229">
        <title>Invertible promoters mediate bacterial phase variation, antibiotic resistance, and host adaptation in the gut.</title>
        <authorList>
            <person name="Jiang X."/>
            <person name="Hall A.B."/>
            <person name="Arthur T.D."/>
            <person name="Plichta D.R."/>
            <person name="Covington C.T."/>
            <person name="Poyet M."/>
            <person name="Crothers J."/>
            <person name="Moses P.L."/>
            <person name="Tolonen A.C."/>
            <person name="Vlamakis H."/>
            <person name="Alm E.J."/>
            <person name="Xavier R.J."/>
        </authorList>
    </citation>
    <scope>NUCLEOTIDE SEQUENCE [LARGE SCALE GENOMIC DNA]</scope>
    <source>
        <strain evidence="6">aa_0143</strain>
    </source>
</reference>
<name>A0A4Q5C742_9FIRM</name>
<proteinExistence type="predicted"/>
<evidence type="ECO:0000256" key="3">
    <source>
        <dbReference type="ARBA" id="ARBA00022801"/>
    </source>
</evidence>
<dbReference type="GO" id="GO:0016788">
    <property type="term" value="F:hydrolase activity, acting on ester bonds"/>
    <property type="evidence" value="ECO:0007669"/>
    <property type="project" value="InterPro"/>
</dbReference>
<keyword evidence="3" id="KW-0378">Hydrolase</keyword>